<feature type="transmembrane region" description="Helical" evidence="2">
    <location>
        <begin position="7"/>
        <end position="23"/>
    </location>
</feature>
<keyword evidence="2" id="KW-0472">Membrane</keyword>
<dbReference type="Proteomes" id="UP000464378">
    <property type="component" value="Chromosome"/>
</dbReference>
<dbReference type="RefSeq" id="WP_162658132.1">
    <property type="nucleotide sequence ID" value="NZ_LR593887.1"/>
</dbReference>
<proteinExistence type="predicted"/>
<keyword evidence="2" id="KW-0812">Transmembrane</keyword>
<reference evidence="4" key="1">
    <citation type="submission" date="2019-04" db="EMBL/GenBank/DDBJ databases">
        <authorList>
            <consortium name="Science for Life Laboratories"/>
        </authorList>
    </citation>
    <scope>NUCLEOTIDE SEQUENCE</scope>
    <source>
        <strain evidence="4">MBLW1</strain>
    </source>
</reference>
<gene>
    <name evidence="4" type="ORF">GMBLW1_09420</name>
</gene>
<dbReference type="EMBL" id="LR593887">
    <property type="protein sequence ID" value="VTS03142.1"/>
    <property type="molecule type" value="Genomic_DNA"/>
</dbReference>
<dbReference type="PANTHER" id="PTHR33608:SF6">
    <property type="entry name" value="BLL2464 PROTEIN"/>
    <property type="match status" value="1"/>
</dbReference>
<dbReference type="KEGG" id="tim:GMBLW1_09420"/>
<accession>A0A6C2YN31</accession>
<keyword evidence="2" id="KW-1133">Transmembrane helix</keyword>
<feature type="transmembrane region" description="Helical" evidence="2">
    <location>
        <begin position="413"/>
        <end position="435"/>
    </location>
</feature>
<dbReference type="AlphaFoldDB" id="A0A6C2YN31"/>
<name>A0A6C2YN31_9BACT</name>
<protein>
    <recommendedName>
        <fullName evidence="3">DUF58 domain-containing protein</fullName>
    </recommendedName>
</protein>
<evidence type="ECO:0000313" key="4">
    <source>
        <dbReference type="EMBL" id="VIP03018.1"/>
    </source>
</evidence>
<feature type="transmembrane region" description="Helical" evidence="2">
    <location>
        <begin position="29"/>
        <end position="47"/>
    </location>
</feature>
<evidence type="ECO:0000256" key="1">
    <source>
        <dbReference type="SAM" id="MobiDB-lite"/>
    </source>
</evidence>
<evidence type="ECO:0000313" key="5">
    <source>
        <dbReference type="Proteomes" id="UP000464378"/>
    </source>
</evidence>
<dbReference type="InParanoid" id="A0A6C2YN31"/>
<dbReference type="PANTHER" id="PTHR33608">
    <property type="entry name" value="BLL2464 PROTEIN"/>
    <property type="match status" value="1"/>
</dbReference>
<evidence type="ECO:0000256" key="2">
    <source>
        <dbReference type="SAM" id="Phobius"/>
    </source>
</evidence>
<evidence type="ECO:0000259" key="3">
    <source>
        <dbReference type="Pfam" id="PF01882"/>
    </source>
</evidence>
<organism evidence="4">
    <name type="scientific">Tuwongella immobilis</name>
    <dbReference type="NCBI Taxonomy" id="692036"/>
    <lineage>
        <taxon>Bacteria</taxon>
        <taxon>Pseudomonadati</taxon>
        <taxon>Planctomycetota</taxon>
        <taxon>Planctomycetia</taxon>
        <taxon>Gemmatales</taxon>
        <taxon>Gemmataceae</taxon>
        <taxon>Tuwongella</taxon>
    </lineage>
</organism>
<feature type="domain" description="DUF58" evidence="3">
    <location>
        <begin position="210"/>
        <end position="325"/>
    </location>
</feature>
<feature type="transmembrane region" description="Helical" evidence="2">
    <location>
        <begin position="374"/>
        <end position="393"/>
    </location>
</feature>
<dbReference type="InterPro" id="IPR002881">
    <property type="entry name" value="DUF58"/>
</dbReference>
<feature type="region of interest" description="Disordered" evidence="1">
    <location>
        <begin position="189"/>
        <end position="213"/>
    </location>
</feature>
<dbReference type="Pfam" id="PF01882">
    <property type="entry name" value="DUF58"/>
    <property type="match status" value="1"/>
</dbReference>
<keyword evidence="5" id="KW-1185">Reference proteome</keyword>
<sequence>MLTSRGWWFLLIVLGLMLLSLIIEQRSENVVLVLPMALFVWFASEWARFRWRLSQVLPHLRCRRLVIVDGRPVPSLWANREAEIAVTVECEHDAGLPMALCQEILPVTVEHLDGKLTRFANPGDRQLSIRYHIRTQAVGTIRFDGIQLRLSDLQGFFYRRVCLRDPVIVPVLPILRDAEGDSRVDKKLNLLPPPGSHEHRRPGSGSELLDLRDYRPGDPPKLIAWKASARRDRLIVREYEAEVPIRCTLFVDASSGMRQGPPGNTPLQQVMELVSAVAQAAILRRDLVGMVLVREQSVTIHRPARSSQHLLQLMRSLALSSLPSNDDTPAPTTLAPLLPLAGSLAQEVYPDLLRSEVNSTPLRMYWHAALDSRWGKWLIALFASPMLLVFPWVRSQVAALAGGLAGSDRWILPIFVLLCLSPGLLALILWGLYGLQGLLPGVQFRMGQRKRLAGLLSELQSLPAGAIARMQHDDAYFSQRLQLFLQQHQIPLPPLPKLDGQADRQAGEAKIDQFCAGLSQAIARARDHELFVLLIDCIAVADQLEPLIRTLRVARARHHQIIVLCPWMDGIPLPHEPLELEPQPVNPTFRVADLQKQLRQQVIANYHRQADRVRHELARLGIAMLLVPQHSNPKLILERMERMRQPQRIG</sequence>
<dbReference type="EMBL" id="LR586016">
    <property type="protein sequence ID" value="VIP03018.1"/>
    <property type="molecule type" value="Genomic_DNA"/>
</dbReference>